<name>A0A133V592_9EURY</name>
<evidence type="ECO:0000313" key="1">
    <source>
        <dbReference type="EMBL" id="KXB01601.1"/>
    </source>
</evidence>
<proteinExistence type="predicted"/>
<keyword evidence="2" id="KW-1185">Reference proteome</keyword>
<reference evidence="1 2" key="1">
    <citation type="journal article" date="2016" name="Sci. Rep.">
        <title>Metabolic traits of an uncultured archaeal lineage -MSBL1- from brine pools of the Red Sea.</title>
        <authorList>
            <person name="Mwirichia R."/>
            <person name="Alam I."/>
            <person name="Rashid M."/>
            <person name="Vinu M."/>
            <person name="Ba-Alawi W."/>
            <person name="Anthony Kamau A."/>
            <person name="Kamanda Ngugi D."/>
            <person name="Goker M."/>
            <person name="Klenk H.P."/>
            <person name="Bajic V."/>
            <person name="Stingl U."/>
        </authorList>
    </citation>
    <scope>NUCLEOTIDE SEQUENCE [LARGE SCALE GENOMIC DNA]</scope>
    <source>
        <strain evidence="1">SCGC-AAA259O05</strain>
    </source>
</reference>
<dbReference type="AlphaFoldDB" id="A0A133V592"/>
<evidence type="ECO:0000313" key="2">
    <source>
        <dbReference type="Proteomes" id="UP000070344"/>
    </source>
</evidence>
<gene>
    <name evidence="1" type="ORF">AKJ41_00955</name>
</gene>
<organism evidence="1 2">
    <name type="scientific">candidate division MSBL1 archaeon SCGC-AAA259O05</name>
    <dbReference type="NCBI Taxonomy" id="1698271"/>
    <lineage>
        <taxon>Archaea</taxon>
        <taxon>Methanobacteriati</taxon>
        <taxon>Methanobacteriota</taxon>
        <taxon>candidate division MSBL1</taxon>
    </lineage>
</organism>
<comment type="caution">
    <text evidence="1">The sequence shown here is derived from an EMBL/GenBank/DDBJ whole genome shotgun (WGS) entry which is preliminary data.</text>
</comment>
<dbReference type="EMBL" id="LHXV01000007">
    <property type="protein sequence ID" value="KXB01601.1"/>
    <property type="molecule type" value="Genomic_DNA"/>
</dbReference>
<dbReference type="Proteomes" id="UP000070344">
    <property type="component" value="Unassembled WGS sequence"/>
</dbReference>
<sequence>MKLSNVRILQSEEQKGERALIQTSSIRITDYFYSLTMSPSMNIIFCRTEPYEGVISGSGIFDSYRLWKGQ</sequence>
<protein>
    <submittedName>
        <fullName evidence="1">Uncharacterized protein</fullName>
    </submittedName>
</protein>
<accession>A0A133V592</accession>